<dbReference type="EMBL" id="BSSD01000010">
    <property type="protein sequence ID" value="GLW94791.1"/>
    <property type="molecule type" value="Genomic_DNA"/>
</dbReference>
<keyword evidence="2" id="KW-1185">Reference proteome</keyword>
<dbReference type="AlphaFoldDB" id="A0A9W6VD18"/>
<protein>
    <submittedName>
        <fullName evidence="1">Uncharacterized protein</fullName>
    </submittedName>
</protein>
<dbReference type="Proteomes" id="UP001165042">
    <property type="component" value="Unassembled WGS sequence"/>
</dbReference>
<accession>A0A9W6VD18</accession>
<evidence type="ECO:0000313" key="2">
    <source>
        <dbReference type="Proteomes" id="UP001165042"/>
    </source>
</evidence>
<evidence type="ECO:0000313" key="1">
    <source>
        <dbReference type="EMBL" id="GLW94791.1"/>
    </source>
</evidence>
<reference evidence="1" key="1">
    <citation type="submission" date="2023-02" db="EMBL/GenBank/DDBJ databases">
        <title>Actinokineospora globicatena NBRC 15670.</title>
        <authorList>
            <person name="Ichikawa N."/>
            <person name="Sato H."/>
            <person name="Tonouchi N."/>
        </authorList>
    </citation>
    <scope>NUCLEOTIDE SEQUENCE</scope>
    <source>
        <strain evidence="1">NBRC 15670</strain>
    </source>
</reference>
<sequence>MEVFAVEDEDLWTWAAREARSAPLWTDERWERANAILGNRVVEPASDRVEWSEAA</sequence>
<proteinExistence type="predicted"/>
<name>A0A9W6VD18_9PSEU</name>
<comment type="caution">
    <text evidence="1">The sequence shown here is derived from an EMBL/GenBank/DDBJ whole genome shotgun (WGS) entry which is preliminary data.</text>
</comment>
<gene>
    <name evidence="1" type="ORF">Aglo03_56070</name>
</gene>
<organism evidence="1 2">
    <name type="scientific">Actinokineospora globicatena</name>
    <dbReference type="NCBI Taxonomy" id="103729"/>
    <lineage>
        <taxon>Bacteria</taxon>
        <taxon>Bacillati</taxon>
        <taxon>Actinomycetota</taxon>
        <taxon>Actinomycetes</taxon>
        <taxon>Pseudonocardiales</taxon>
        <taxon>Pseudonocardiaceae</taxon>
        <taxon>Actinokineospora</taxon>
    </lineage>
</organism>